<name>A0A0H3ZWT4_9VIBR</name>
<accession>A0A0H3ZWT4</accession>
<proteinExistence type="predicted"/>
<organism evidence="1">
    <name type="scientific">Vibrio tasmaniensis</name>
    <dbReference type="NCBI Taxonomy" id="212663"/>
    <lineage>
        <taxon>Bacteria</taxon>
        <taxon>Pseudomonadati</taxon>
        <taxon>Pseudomonadota</taxon>
        <taxon>Gammaproteobacteria</taxon>
        <taxon>Vibrionales</taxon>
        <taxon>Vibrionaceae</taxon>
        <taxon>Vibrio</taxon>
    </lineage>
</organism>
<dbReference type="AlphaFoldDB" id="A0A0H3ZWT4"/>
<reference evidence="1" key="1">
    <citation type="journal article" date="2015" name="MBio">
        <title>Eco-Evolutionary Dynamics of Episomes among Ecologically Cohesive Bacterial Populations.</title>
        <authorList>
            <person name="Xue H."/>
            <person name="Cordero O.X."/>
            <person name="Camas F.M."/>
            <person name="Trimble W."/>
            <person name="Meyer F."/>
            <person name="Guglielmini J."/>
            <person name="Rocha E.P."/>
            <person name="Polz M.F."/>
        </authorList>
    </citation>
    <scope>NUCLEOTIDE SEQUENCE</scope>
    <source>
        <strain evidence="1">ZF_193</strain>
    </source>
</reference>
<protein>
    <submittedName>
        <fullName evidence="1">Uncharacterized protein</fullName>
    </submittedName>
</protein>
<sequence length="63" mass="7173">MYFRRSFLPGSIPPFHPTRITWSRLLNASQEHALKLAISLSSSALSVIEFLNAYRALSFPHNN</sequence>
<dbReference type="EMBL" id="KP795705">
    <property type="protein sequence ID" value="AKN40750.1"/>
    <property type="molecule type" value="Genomic_DNA"/>
</dbReference>
<evidence type="ECO:0000313" key="1">
    <source>
        <dbReference type="EMBL" id="AKN40750.1"/>
    </source>
</evidence>